<feature type="transmembrane region" description="Helical" evidence="11">
    <location>
        <begin position="312"/>
        <end position="332"/>
    </location>
</feature>
<evidence type="ECO:0000256" key="6">
    <source>
        <dbReference type="ARBA" id="ARBA00022982"/>
    </source>
</evidence>
<evidence type="ECO:0000259" key="14">
    <source>
        <dbReference type="PROSITE" id="PS51007"/>
    </source>
</evidence>
<dbReference type="InterPro" id="IPR009056">
    <property type="entry name" value="Cyt_c-like_dom"/>
</dbReference>
<dbReference type="SUPFAM" id="SSF81342">
    <property type="entry name" value="Transmembrane di-heme cytochromes"/>
    <property type="match status" value="1"/>
</dbReference>
<dbReference type="InterPro" id="IPR036909">
    <property type="entry name" value="Cyt_c-like_dom_sf"/>
</dbReference>
<accession>A0A2T0SPV6</accession>
<dbReference type="InterPro" id="IPR027387">
    <property type="entry name" value="Cytb/b6-like_sf"/>
</dbReference>
<dbReference type="GO" id="GO:0022904">
    <property type="term" value="P:respiratory electron transport chain"/>
    <property type="evidence" value="ECO:0007669"/>
    <property type="project" value="InterPro"/>
</dbReference>
<evidence type="ECO:0000256" key="7">
    <source>
        <dbReference type="ARBA" id="ARBA00022989"/>
    </source>
</evidence>
<evidence type="ECO:0000313" key="16">
    <source>
        <dbReference type="Proteomes" id="UP000238375"/>
    </source>
</evidence>
<reference evidence="15 16" key="1">
    <citation type="submission" date="2018-03" db="EMBL/GenBank/DDBJ databases">
        <title>Genomic Encyclopedia of Archaeal and Bacterial Type Strains, Phase II (KMG-II): from individual species to whole genera.</title>
        <authorList>
            <person name="Goeker M."/>
        </authorList>
    </citation>
    <scope>NUCLEOTIDE SEQUENCE [LARGE SCALE GENOMIC DNA]</scope>
    <source>
        <strain evidence="15 16">DSM 28354</strain>
    </source>
</reference>
<evidence type="ECO:0000256" key="11">
    <source>
        <dbReference type="SAM" id="Phobius"/>
    </source>
</evidence>
<keyword evidence="6" id="KW-0249">Electron transport</keyword>
<evidence type="ECO:0000259" key="13">
    <source>
        <dbReference type="PROSITE" id="PS51003"/>
    </source>
</evidence>
<dbReference type="PANTHER" id="PTHR19271:SF16">
    <property type="entry name" value="CYTOCHROME B"/>
    <property type="match status" value="1"/>
</dbReference>
<comment type="subcellular location">
    <subcellularLocation>
        <location evidence="1">Membrane</location>
        <topology evidence="1">Multi-pass membrane protein</topology>
    </subcellularLocation>
</comment>
<dbReference type="EMBL" id="PVTE01000014">
    <property type="protein sequence ID" value="PRY35438.1"/>
    <property type="molecule type" value="Genomic_DNA"/>
</dbReference>
<proteinExistence type="predicted"/>
<evidence type="ECO:0000256" key="9">
    <source>
        <dbReference type="ARBA" id="ARBA00023136"/>
    </source>
</evidence>
<evidence type="ECO:0000256" key="2">
    <source>
        <dbReference type="ARBA" id="ARBA00022448"/>
    </source>
</evidence>
<dbReference type="PROSITE" id="PS51007">
    <property type="entry name" value="CYTC"/>
    <property type="match status" value="1"/>
</dbReference>
<evidence type="ECO:0000259" key="12">
    <source>
        <dbReference type="PROSITE" id="PS51002"/>
    </source>
</evidence>
<dbReference type="OrthoDB" id="627427at2"/>
<dbReference type="GO" id="GO:0046872">
    <property type="term" value="F:metal ion binding"/>
    <property type="evidence" value="ECO:0007669"/>
    <property type="project" value="UniProtKB-KW"/>
</dbReference>
<dbReference type="Gene3D" id="1.20.810.10">
    <property type="entry name" value="Cytochrome Bc1 Complex, Chain C"/>
    <property type="match status" value="1"/>
</dbReference>
<keyword evidence="4 11" id="KW-0812">Transmembrane</keyword>
<dbReference type="Pfam" id="PF13442">
    <property type="entry name" value="Cytochrome_CBB3"/>
    <property type="match status" value="1"/>
</dbReference>
<comment type="caution">
    <text evidence="15">The sequence shown here is derived from an EMBL/GenBank/DDBJ whole genome shotgun (WGS) entry which is preliminary data.</text>
</comment>
<keyword evidence="2" id="KW-0813">Transport</keyword>
<dbReference type="PROSITE" id="PS51002">
    <property type="entry name" value="CYTB_NTER"/>
    <property type="match status" value="1"/>
</dbReference>
<sequence>MKTILRKMGDWLEDRTGLMAAIRPILNHLVPPGAKWAYVFGSATLFCFILQVVTGVGLALLYQPSSDAAYQSLQFITDQAVFGRVLRGIHFFGASGMVLFVGVHMIRVYIMAAYKYPREMNWLTGVLLLFLTIIMGFTGQLLRWDANGVWSSVVAAQNLGRIPLIGTTLARLLLGGDTIGGQSLSRFFAYHVFLFPALIFALVGLHLFLVIRNGISEPPKAGRPVDPKTYRAWYETMLKREGVPFWPNAAWRDALFGSLVILTIVGLAVVVGPPALTQPPDPSIVDTSPEPDWYMLPIFALFALVPPKTESYLIFFGPVLLVLALFALPFLSNRGERSPIRRPWAVFGVICVVIFVGALLVIGEIEPWSPRFDTKSVATLVSYQNPQLKRGAMLFYKKGCQYCHMVHGEGGLRGPNLSDIGRNWTANQLTVQIVNGGGNMPAYGGSLDKDELRDIVAFLSAQK</sequence>
<dbReference type="GO" id="GO:0020037">
    <property type="term" value="F:heme binding"/>
    <property type="evidence" value="ECO:0007669"/>
    <property type="project" value="InterPro"/>
</dbReference>
<protein>
    <submittedName>
        <fullName evidence="15">Ubiquinol-cytochrome c reductase cytochrome b subunit</fullName>
    </submittedName>
</protein>
<dbReference type="InterPro" id="IPR036150">
    <property type="entry name" value="Cyt_b/b6_C_sf"/>
</dbReference>
<dbReference type="SUPFAM" id="SSF81648">
    <property type="entry name" value="a domain/subunit of cytochrome bc1 complex (Ubiquinol-cytochrome c reductase)"/>
    <property type="match status" value="1"/>
</dbReference>
<keyword evidence="8 10" id="KW-0408">Iron</keyword>
<evidence type="ECO:0000313" key="15">
    <source>
        <dbReference type="EMBL" id="PRY35438.1"/>
    </source>
</evidence>
<feature type="transmembrane region" description="Helical" evidence="11">
    <location>
        <begin position="89"/>
        <end position="110"/>
    </location>
</feature>
<feature type="transmembrane region" description="Helical" evidence="11">
    <location>
        <begin position="188"/>
        <end position="211"/>
    </location>
</feature>
<organism evidence="15 16">
    <name type="scientific">Spirosoma oryzae</name>
    <dbReference type="NCBI Taxonomy" id="1469603"/>
    <lineage>
        <taxon>Bacteria</taxon>
        <taxon>Pseudomonadati</taxon>
        <taxon>Bacteroidota</taxon>
        <taxon>Cytophagia</taxon>
        <taxon>Cytophagales</taxon>
        <taxon>Cytophagaceae</taxon>
        <taxon>Spirosoma</taxon>
    </lineage>
</organism>
<keyword evidence="5 10" id="KW-0479">Metal-binding</keyword>
<feature type="domain" description="Cytochrome c" evidence="14">
    <location>
        <begin position="386"/>
        <end position="463"/>
    </location>
</feature>
<evidence type="ECO:0000256" key="1">
    <source>
        <dbReference type="ARBA" id="ARBA00004141"/>
    </source>
</evidence>
<gene>
    <name evidence="15" type="ORF">CLV58_11423</name>
</gene>
<dbReference type="Pfam" id="PF00033">
    <property type="entry name" value="Cytochrome_B"/>
    <property type="match status" value="1"/>
</dbReference>
<name>A0A2T0SPV6_9BACT</name>
<dbReference type="Proteomes" id="UP000238375">
    <property type="component" value="Unassembled WGS sequence"/>
</dbReference>
<feature type="transmembrane region" description="Helical" evidence="11">
    <location>
        <begin position="36"/>
        <end position="62"/>
    </location>
</feature>
<evidence type="ECO:0000256" key="10">
    <source>
        <dbReference type="PROSITE-ProRule" id="PRU00433"/>
    </source>
</evidence>
<dbReference type="PANTHER" id="PTHR19271">
    <property type="entry name" value="CYTOCHROME B"/>
    <property type="match status" value="1"/>
</dbReference>
<feature type="transmembrane region" description="Helical" evidence="11">
    <location>
        <begin position="344"/>
        <end position="363"/>
    </location>
</feature>
<evidence type="ECO:0000256" key="8">
    <source>
        <dbReference type="ARBA" id="ARBA00023004"/>
    </source>
</evidence>
<dbReference type="GO" id="GO:0009055">
    <property type="term" value="F:electron transfer activity"/>
    <property type="evidence" value="ECO:0007669"/>
    <property type="project" value="InterPro"/>
</dbReference>
<dbReference type="InterPro" id="IPR005797">
    <property type="entry name" value="Cyt_b/b6_N"/>
</dbReference>
<evidence type="ECO:0000256" key="5">
    <source>
        <dbReference type="ARBA" id="ARBA00022723"/>
    </source>
</evidence>
<dbReference type="InterPro" id="IPR016174">
    <property type="entry name" value="Di-haem_cyt_TM"/>
</dbReference>
<dbReference type="AlphaFoldDB" id="A0A2T0SPV6"/>
<keyword evidence="3 10" id="KW-0349">Heme</keyword>
<dbReference type="Pfam" id="PF00032">
    <property type="entry name" value="Cytochrom_B_C"/>
    <property type="match status" value="1"/>
</dbReference>
<feature type="transmembrane region" description="Helical" evidence="11">
    <location>
        <begin position="254"/>
        <end position="276"/>
    </location>
</feature>
<dbReference type="SUPFAM" id="SSF46626">
    <property type="entry name" value="Cytochrome c"/>
    <property type="match status" value="1"/>
</dbReference>
<dbReference type="RefSeq" id="WP_106138957.1">
    <property type="nucleotide sequence ID" value="NZ_PVTE01000014.1"/>
</dbReference>
<keyword evidence="7 11" id="KW-1133">Transmembrane helix</keyword>
<dbReference type="PROSITE" id="PS51003">
    <property type="entry name" value="CYTB_CTER"/>
    <property type="match status" value="1"/>
</dbReference>
<feature type="transmembrane region" description="Helical" evidence="11">
    <location>
        <begin position="122"/>
        <end position="142"/>
    </location>
</feature>
<feature type="domain" description="Cytochrome b/b6 N-terminal region profile" evidence="12">
    <location>
        <begin position="8"/>
        <end position="219"/>
    </location>
</feature>
<dbReference type="GO" id="GO:0016020">
    <property type="term" value="C:membrane"/>
    <property type="evidence" value="ECO:0007669"/>
    <property type="project" value="UniProtKB-SubCell"/>
</dbReference>
<keyword evidence="16" id="KW-1185">Reference proteome</keyword>
<keyword evidence="9 11" id="KW-0472">Membrane</keyword>
<feature type="domain" description="Cytochrome b/b6 C-terminal region profile" evidence="13">
    <location>
        <begin position="235"/>
        <end position="381"/>
    </location>
</feature>
<dbReference type="Gene3D" id="1.10.760.10">
    <property type="entry name" value="Cytochrome c-like domain"/>
    <property type="match status" value="1"/>
</dbReference>
<evidence type="ECO:0000256" key="3">
    <source>
        <dbReference type="ARBA" id="ARBA00022617"/>
    </source>
</evidence>
<dbReference type="GO" id="GO:0016491">
    <property type="term" value="F:oxidoreductase activity"/>
    <property type="evidence" value="ECO:0007669"/>
    <property type="project" value="InterPro"/>
</dbReference>
<dbReference type="InterPro" id="IPR005798">
    <property type="entry name" value="Cyt_b/b6_C"/>
</dbReference>
<evidence type="ECO:0000256" key="4">
    <source>
        <dbReference type="ARBA" id="ARBA00022692"/>
    </source>
</evidence>